<reference evidence="3 4" key="1">
    <citation type="submission" date="2023-10" db="EMBL/GenBank/DDBJ databases">
        <title>Development of a sustainable strategy for remediation of hydrocarbon-contaminated territories based on the waste exchange concept.</title>
        <authorList>
            <person name="Krivoruchko A."/>
        </authorList>
    </citation>
    <scope>NUCLEOTIDE SEQUENCE [LARGE SCALE GENOMIC DNA]</scope>
    <source>
        <strain evidence="3 4">IEGM 1323</strain>
    </source>
</reference>
<dbReference type="Proteomes" id="UP001185755">
    <property type="component" value="Unassembled WGS sequence"/>
</dbReference>
<gene>
    <name evidence="3" type="ORF">R3P96_01300</name>
</gene>
<accession>A0ABU4B702</accession>
<dbReference type="PROSITE" id="PS50056">
    <property type="entry name" value="TYR_PHOSPHATASE_2"/>
    <property type="match status" value="1"/>
</dbReference>
<organism evidence="3 4">
    <name type="scientific">Rhodococcoides yunnanense</name>
    <dbReference type="NCBI Taxonomy" id="278209"/>
    <lineage>
        <taxon>Bacteria</taxon>
        <taxon>Bacillati</taxon>
        <taxon>Actinomycetota</taxon>
        <taxon>Actinomycetes</taxon>
        <taxon>Mycobacteriales</taxon>
        <taxon>Nocardiaceae</taxon>
        <taxon>Rhodococcoides</taxon>
    </lineage>
</organism>
<dbReference type="EMBL" id="JAWLJX010000001">
    <property type="protein sequence ID" value="MDV6259965.1"/>
    <property type="molecule type" value="Genomic_DNA"/>
</dbReference>
<comment type="caution">
    <text evidence="3">The sequence shown here is derived from an EMBL/GenBank/DDBJ whole genome shotgun (WGS) entry which is preliminary data.</text>
</comment>
<dbReference type="InterPro" id="IPR000387">
    <property type="entry name" value="Tyr_Pase_dom"/>
</dbReference>
<proteinExistence type="predicted"/>
<dbReference type="Gene3D" id="3.90.190.10">
    <property type="entry name" value="Protein tyrosine phosphatase superfamily"/>
    <property type="match status" value="1"/>
</dbReference>
<keyword evidence="1" id="KW-0378">Hydrolase</keyword>
<evidence type="ECO:0000313" key="3">
    <source>
        <dbReference type="EMBL" id="MDV6259965.1"/>
    </source>
</evidence>
<dbReference type="InterPro" id="IPR057023">
    <property type="entry name" value="PTP-SAK"/>
</dbReference>
<evidence type="ECO:0000259" key="2">
    <source>
        <dbReference type="PROSITE" id="PS50056"/>
    </source>
</evidence>
<dbReference type="Pfam" id="PF22784">
    <property type="entry name" value="PTP-SAK"/>
    <property type="match status" value="1"/>
</dbReference>
<protein>
    <submittedName>
        <fullName evidence="3">Protein-tyrosine phosphatase family protein</fullName>
    </submittedName>
</protein>
<sequence length="160" mass="17974">MQYVKELRFCERTSRVWDAHSPGVLQLPSGSLVRGRALRHSIPDGPRPDLGVYLQGRDPGDFDWDSRWVRWPDFWLPSDSKELAVILREVLRRSATERVEIACTGGVGRTGTALACLVALDGVPGSAAVDYVRHNYARRAVETPWQKRFAKTFVKPGSLL</sequence>
<name>A0ABU4B702_9NOCA</name>
<feature type="domain" description="Tyrosine specific protein phosphatases" evidence="2">
    <location>
        <begin position="81"/>
        <end position="133"/>
    </location>
</feature>
<dbReference type="SUPFAM" id="SSF52799">
    <property type="entry name" value="(Phosphotyrosine protein) phosphatases II"/>
    <property type="match status" value="1"/>
</dbReference>
<dbReference type="InterPro" id="IPR029021">
    <property type="entry name" value="Prot-tyrosine_phosphatase-like"/>
</dbReference>
<dbReference type="RefSeq" id="WP_317562849.1">
    <property type="nucleotide sequence ID" value="NZ_JAWLJX010000001.1"/>
</dbReference>
<evidence type="ECO:0000256" key="1">
    <source>
        <dbReference type="ARBA" id="ARBA00022801"/>
    </source>
</evidence>
<keyword evidence="4" id="KW-1185">Reference proteome</keyword>
<evidence type="ECO:0000313" key="4">
    <source>
        <dbReference type="Proteomes" id="UP001185755"/>
    </source>
</evidence>